<evidence type="ECO:0000313" key="1">
    <source>
        <dbReference type="EMBL" id="EHK53814.1"/>
    </source>
</evidence>
<name>H0HZK7_9HYPH</name>
<keyword evidence="2" id="KW-1185">Reference proteome</keyword>
<dbReference type="EMBL" id="AHAM01000254">
    <property type="protein sequence ID" value="EHK53814.1"/>
    <property type="molecule type" value="Genomic_DNA"/>
</dbReference>
<evidence type="ECO:0000313" key="2">
    <source>
        <dbReference type="Proteomes" id="UP000003250"/>
    </source>
</evidence>
<gene>
    <name evidence="1" type="ORF">MAXJ12_28218</name>
</gene>
<sequence>MAIDPAIEKGCSHTLGLRRADAYISFAMAGQLPKCLS</sequence>
<reference evidence="1 2" key="1">
    <citation type="journal article" date="2012" name="J. Bacteriol.">
        <title>Draft Genome Sequence of Mesorhizobium alhagi CCNWXJ12-2T, a Novel Salt-Resistant Species Isolated from the Desert of Northwestern China.</title>
        <authorList>
            <person name="Zhou M."/>
            <person name="Chen W."/>
            <person name="Chen H."/>
            <person name="Wei G."/>
        </authorList>
    </citation>
    <scope>NUCLEOTIDE SEQUENCE [LARGE SCALE GENOMIC DNA]</scope>
    <source>
        <strain evidence="1 2">CCNWXJ12-2</strain>
    </source>
</reference>
<proteinExistence type="predicted"/>
<dbReference type="AlphaFoldDB" id="H0HZK7"/>
<dbReference type="PATRIC" id="fig|1107882.3.peg.5461"/>
<protein>
    <submittedName>
        <fullName evidence="1">Uncharacterized protein</fullName>
    </submittedName>
</protein>
<organism evidence="1 2">
    <name type="scientific">Mesorhizobium alhagi CCNWXJ12-2</name>
    <dbReference type="NCBI Taxonomy" id="1107882"/>
    <lineage>
        <taxon>Bacteria</taxon>
        <taxon>Pseudomonadati</taxon>
        <taxon>Pseudomonadota</taxon>
        <taxon>Alphaproteobacteria</taxon>
        <taxon>Hyphomicrobiales</taxon>
        <taxon>Phyllobacteriaceae</taxon>
        <taxon>Allomesorhizobium</taxon>
    </lineage>
</organism>
<dbReference type="Proteomes" id="UP000003250">
    <property type="component" value="Unassembled WGS sequence"/>
</dbReference>
<accession>H0HZK7</accession>